<dbReference type="Proteomes" id="UP001057455">
    <property type="component" value="Unassembled WGS sequence"/>
</dbReference>
<gene>
    <name evidence="2" type="ORF">BaOVIS_009180</name>
</gene>
<evidence type="ECO:0000256" key="1">
    <source>
        <dbReference type="SAM" id="MobiDB-lite"/>
    </source>
</evidence>
<evidence type="ECO:0000313" key="3">
    <source>
        <dbReference type="Proteomes" id="UP001057455"/>
    </source>
</evidence>
<name>A0A9W5TD60_BABOV</name>
<keyword evidence="3" id="KW-1185">Reference proteome</keyword>
<dbReference type="AlphaFoldDB" id="A0A9W5TD60"/>
<protein>
    <submittedName>
        <fullName evidence="2">Unconventional myosin-XVIIIb</fullName>
    </submittedName>
</protein>
<dbReference type="OrthoDB" id="363571at2759"/>
<comment type="caution">
    <text evidence="2">The sequence shown here is derived from an EMBL/GenBank/DDBJ whole genome shotgun (WGS) entry which is preliminary data.</text>
</comment>
<reference evidence="2" key="1">
    <citation type="submission" date="2019-12" db="EMBL/GenBank/DDBJ databases">
        <title>Genome sequence of Babesia ovis.</title>
        <authorList>
            <person name="Yamagishi J."/>
            <person name="Sevinc F."/>
            <person name="Xuan X."/>
        </authorList>
    </citation>
    <scope>NUCLEOTIDE SEQUENCE</scope>
    <source>
        <strain evidence="2">Selcuk</strain>
    </source>
</reference>
<dbReference type="EMBL" id="BLIY01000006">
    <property type="protein sequence ID" value="GFE53514.1"/>
    <property type="molecule type" value="Genomic_DNA"/>
</dbReference>
<proteinExistence type="predicted"/>
<feature type="region of interest" description="Disordered" evidence="1">
    <location>
        <begin position="1"/>
        <end position="34"/>
    </location>
</feature>
<sequence length="539" mass="61136">MASLDAKIGGTNPSKPFQRHEDATHRTATGTNETSEIQHLAKLKSDIDAAISRLQQSLQSKALTHTEWQKVNELRHAAKIKLDSANDRVNGLIKTVNVPSNRVLALQVQRYRRIFDQLTGEFGILAKQVDQRYRSFTLFGDDRHAIQPRDISANTGQVVVEAIMDVESLTEQAALNLGILRKVEMAEIAHLKLEVLELLHEPRASRLLSHLTEERLRKRQDKSKTIQSGRNVYDQLVKRLFEAGYFRQFGHYDGKVCEILCSSDVIEDGMATLAYDLGVSTYLGPAIFYMIVGWITVQMNLSDVDLYDIVTSYGLSESEDGRLAQILKHMVHMIIYTAGQHLQSEIRSESVDNDLRWLMHNGTVSGIYSRLKVLIQCAHIYYGINTDIVIVNTIALELGRLTRSRQIVLTRMLRHVTDAILGHKTPGVRNPSQKLSQHLWRLISEAVAQSGIKQLAYDDVELLVKLRSLGRDYDVSRLAMVLTEDTTSYVDDLEDFRKNCDYMGAICALKKYGLNWDYFDTFNLAKDNFGVVLMDRNPI</sequence>
<accession>A0A9W5TD60</accession>
<organism evidence="2 3">
    <name type="scientific">Babesia ovis</name>
    <dbReference type="NCBI Taxonomy" id="5869"/>
    <lineage>
        <taxon>Eukaryota</taxon>
        <taxon>Sar</taxon>
        <taxon>Alveolata</taxon>
        <taxon>Apicomplexa</taxon>
        <taxon>Aconoidasida</taxon>
        <taxon>Piroplasmida</taxon>
        <taxon>Babesiidae</taxon>
        <taxon>Babesia</taxon>
    </lineage>
</organism>
<evidence type="ECO:0000313" key="2">
    <source>
        <dbReference type="EMBL" id="GFE53514.1"/>
    </source>
</evidence>